<reference evidence="1 2" key="1">
    <citation type="journal article" date="2019" name="G3 (Bethesda)">
        <title>Sequencing of a Wild Apple (Malus baccata) Genome Unravels the Differences Between Cultivated and Wild Apple Species Regarding Disease Resistance and Cold Tolerance.</title>
        <authorList>
            <person name="Chen X."/>
        </authorList>
    </citation>
    <scope>NUCLEOTIDE SEQUENCE [LARGE SCALE GENOMIC DNA]</scope>
    <source>
        <strain evidence="2">cv. Shandingzi</strain>
        <tissue evidence="1">Leaves</tissue>
    </source>
</reference>
<proteinExistence type="predicted"/>
<protein>
    <submittedName>
        <fullName evidence="1">Uncharacterized protein</fullName>
    </submittedName>
</protein>
<evidence type="ECO:0000313" key="2">
    <source>
        <dbReference type="Proteomes" id="UP000315295"/>
    </source>
</evidence>
<evidence type="ECO:0000313" key="1">
    <source>
        <dbReference type="EMBL" id="TQE08409.1"/>
    </source>
</evidence>
<dbReference type="EMBL" id="VIEB01000072">
    <property type="protein sequence ID" value="TQE08409.1"/>
    <property type="molecule type" value="Genomic_DNA"/>
</dbReference>
<keyword evidence="2" id="KW-1185">Reference proteome</keyword>
<comment type="caution">
    <text evidence="1">The sequence shown here is derived from an EMBL/GenBank/DDBJ whole genome shotgun (WGS) entry which is preliminary data.</text>
</comment>
<dbReference type="AlphaFoldDB" id="A0A540NBJ3"/>
<accession>A0A540NBJ3</accession>
<gene>
    <name evidence="1" type="ORF">C1H46_006037</name>
</gene>
<dbReference type="Proteomes" id="UP000315295">
    <property type="component" value="Unassembled WGS sequence"/>
</dbReference>
<name>A0A540NBJ3_MALBA</name>
<organism evidence="1 2">
    <name type="scientific">Malus baccata</name>
    <name type="common">Siberian crab apple</name>
    <name type="synonym">Pyrus baccata</name>
    <dbReference type="NCBI Taxonomy" id="106549"/>
    <lineage>
        <taxon>Eukaryota</taxon>
        <taxon>Viridiplantae</taxon>
        <taxon>Streptophyta</taxon>
        <taxon>Embryophyta</taxon>
        <taxon>Tracheophyta</taxon>
        <taxon>Spermatophyta</taxon>
        <taxon>Magnoliopsida</taxon>
        <taxon>eudicotyledons</taxon>
        <taxon>Gunneridae</taxon>
        <taxon>Pentapetalae</taxon>
        <taxon>rosids</taxon>
        <taxon>fabids</taxon>
        <taxon>Rosales</taxon>
        <taxon>Rosaceae</taxon>
        <taxon>Amygdaloideae</taxon>
        <taxon>Maleae</taxon>
        <taxon>Malus</taxon>
    </lineage>
</organism>
<sequence length="75" mass="8586">MEFRSPRDGTSQSLGDTMLECRRLHVDKSLENSSPYRLTMGYSSKTATPNLHTEEHITVEKAEILKSNRDFAEKL</sequence>